<dbReference type="AlphaFoldDB" id="A0A8H9HD27"/>
<accession>A0A8H9HD27</accession>
<proteinExistence type="predicted"/>
<reference evidence="2" key="2">
    <citation type="submission" date="2020-09" db="EMBL/GenBank/DDBJ databases">
        <authorList>
            <person name="Sun Q."/>
            <person name="Ohkuma M."/>
        </authorList>
    </citation>
    <scope>NUCLEOTIDE SEQUENCE</scope>
    <source>
        <strain evidence="2">JCM 4434</strain>
    </source>
</reference>
<feature type="region of interest" description="Disordered" evidence="1">
    <location>
        <begin position="1"/>
        <end position="99"/>
    </location>
</feature>
<comment type="caution">
    <text evidence="2">The sequence shown here is derived from an EMBL/GenBank/DDBJ whole genome shotgun (WGS) entry which is preliminary data.</text>
</comment>
<name>A0A8H9HD27_KITAU</name>
<dbReference type="Proteomes" id="UP000610124">
    <property type="component" value="Unassembled WGS sequence"/>
</dbReference>
<protein>
    <submittedName>
        <fullName evidence="2">Uncharacterized protein</fullName>
    </submittedName>
</protein>
<gene>
    <name evidence="2" type="ORF">GCM10010502_05160</name>
</gene>
<reference evidence="2" key="1">
    <citation type="journal article" date="2014" name="Int. J. Syst. Evol. Microbiol.">
        <title>Complete genome sequence of Corynebacterium casei LMG S-19264T (=DSM 44701T), isolated from a smear-ripened cheese.</title>
        <authorList>
            <consortium name="US DOE Joint Genome Institute (JGI-PGF)"/>
            <person name="Walter F."/>
            <person name="Albersmeier A."/>
            <person name="Kalinowski J."/>
            <person name="Ruckert C."/>
        </authorList>
    </citation>
    <scope>NUCLEOTIDE SEQUENCE</scope>
    <source>
        <strain evidence="2">JCM 4434</strain>
    </source>
</reference>
<organism evidence="2 3">
    <name type="scientific">Kitasatospora aureofaciens</name>
    <name type="common">Streptomyces aureofaciens</name>
    <dbReference type="NCBI Taxonomy" id="1894"/>
    <lineage>
        <taxon>Bacteria</taxon>
        <taxon>Bacillati</taxon>
        <taxon>Actinomycetota</taxon>
        <taxon>Actinomycetes</taxon>
        <taxon>Kitasatosporales</taxon>
        <taxon>Streptomycetaceae</taxon>
        <taxon>Kitasatospora</taxon>
    </lineage>
</organism>
<sequence length="99" mass="9842">MQAMLDAVTTLPASDPGDGDRASDLPHRPYGSLPGPDKEPYGTSARTSTSPPGNGPDSADQRPRTRGRRPLGAVGTGGHGSAETARGPPGTGPGRVGAG</sequence>
<feature type="compositionally biased region" description="Basic and acidic residues" evidence="1">
    <location>
        <begin position="18"/>
        <end position="27"/>
    </location>
</feature>
<evidence type="ECO:0000313" key="3">
    <source>
        <dbReference type="Proteomes" id="UP000610124"/>
    </source>
</evidence>
<evidence type="ECO:0000313" key="2">
    <source>
        <dbReference type="EMBL" id="GGU57601.1"/>
    </source>
</evidence>
<dbReference type="EMBL" id="BMUB01000001">
    <property type="protein sequence ID" value="GGU57601.1"/>
    <property type="molecule type" value="Genomic_DNA"/>
</dbReference>
<evidence type="ECO:0000256" key="1">
    <source>
        <dbReference type="SAM" id="MobiDB-lite"/>
    </source>
</evidence>